<comment type="caution">
    <text evidence="8">The sequence shown here is derived from an EMBL/GenBank/DDBJ whole genome shotgun (WGS) entry which is preliminary data.</text>
</comment>
<proteinExistence type="predicted"/>
<dbReference type="GO" id="GO:0020037">
    <property type="term" value="F:heme binding"/>
    <property type="evidence" value="ECO:0007669"/>
    <property type="project" value="TreeGrafter"/>
</dbReference>
<evidence type="ECO:0000256" key="3">
    <source>
        <dbReference type="ARBA" id="ARBA00022692"/>
    </source>
</evidence>
<evidence type="ECO:0000313" key="9">
    <source>
        <dbReference type="Proteomes" id="UP000295304"/>
    </source>
</evidence>
<accession>A0A4R3JG14</accession>
<dbReference type="SUPFAM" id="SSF81342">
    <property type="entry name" value="Transmembrane di-heme cytochromes"/>
    <property type="match status" value="1"/>
</dbReference>
<keyword evidence="3 6" id="KW-0812">Transmembrane</keyword>
<reference evidence="8 9" key="1">
    <citation type="submission" date="2019-03" db="EMBL/GenBank/DDBJ databases">
        <title>Genomic Encyclopedia of Type Strains, Phase IV (KMG-IV): sequencing the most valuable type-strain genomes for metagenomic binning, comparative biology and taxonomic classification.</title>
        <authorList>
            <person name="Goeker M."/>
        </authorList>
    </citation>
    <scope>NUCLEOTIDE SEQUENCE [LARGE SCALE GENOMIC DNA]</scope>
    <source>
        <strain evidence="8 9">DSM 101688</strain>
    </source>
</reference>
<dbReference type="GO" id="GO:0009055">
    <property type="term" value="F:electron transfer activity"/>
    <property type="evidence" value="ECO:0007669"/>
    <property type="project" value="InterPro"/>
</dbReference>
<dbReference type="Gene3D" id="1.20.950.20">
    <property type="entry name" value="Transmembrane di-heme cytochromes, Chain C"/>
    <property type="match status" value="1"/>
</dbReference>
<evidence type="ECO:0000313" key="8">
    <source>
        <dbReference type="EMBL" id="TCS63640.1"/>
    </source>
</evidence>
<dbReference type="InterPro" id="IPR051542">
    <property type="entry name" value="Hydrogenase_cytochrome"/>
</dbReference>
<name>A0A4R3JG14_9PROT</name>
<dbReference type="InterPro" id="IPR018588">
    <property type="entry name" value="Dihaem_cytochrome-c"/>
</dbReference>
<evidence type="ECO:0000259" key="7">
    <source>
        <dbReference type="Pfam" id="PF01292"/>
    </source>
</evidence>
<feature type="transmembrane region" description="Helical" evidence="6">
    <location>
        <begin position="205"/>
        <end position="226"/>
    </location>
</feature>
<comment type="subcellular location">
    <subcellularLocation>
        <location evidence="1">Cell membrane</location>
        <topology evidence="1">Multi-pass membrane protein</topology>
    </subcellularLocation>
</comment>
<dbReference type="Pfam" id="PF01292">
    <property type="entry name" value="Ni_hydr_CYTB"/>
    <property type="match status" value="1"/>
</dbReference>
<feature type="transmembrane region" description="Helical" evidence="6">
    <location>
        <begin position="44"/>
        <end position="62"/>
    </location>
</feature>
<dbReference type="Pfam" id="PF09626">
    <property type="entry name" value="DHC"/>
    <property type="match status" value="1"/>
</dbReference>
<dbReference type="Proteomes" id="UP000295304">
    <property type="component" value="Unassembled WGS sequence"/>
</dbReference>
<dbReference type="OrthoDB" id="196472at2"/>
<dbReference type="InterPro" id="IPR016174">
    <property type="entry name" value="Di-haem_cyt_TM"/>
</dbReference>
<keyword evidence="5 6" id="KW-0472">Membrane</keyword>
<keyword evidence="9" id="KW-1185">Reference proteome</keyword>
<evidence type="ECO:0000256" key="2">
    <source>
        <dbReference type="ARBA" id="ARBA00022475"/>
    </source>
</evidence>
<dbReference type="PANTHER" id="PTHR30485:SF2">
    <property type="entry name" value="BLL0597 PROTEIN"/>
    <property type="match status" value="1"/>
</dbReference>
<dbReference type="GO" id="GO:0005886">
    <property type="term" value="C:plasma membrane"/>
    <property type="evidence" value="ECO:0007669"/>
    <property type="project" value="UniProtKB-SubCell"/>
</dbReference>
<organism evidence="8 9">
    <name type="scientific">Varunaivibrio sulfuroxidans</name>
    <dbReference type="NCBI Taxonomy" id="1773489"/>
    <lineage>
        <taxon>Bacteria</taxon>
        <taxon>Pseudomonadati</taxon>
        <taxon>Pseudomonadota</taxon>
        <taxon>Alphaproteobacteria</taxon>
        <taxon>Rhodospirillales</taxon>
        <taxon>Magnetovibrionaceae</taxon>
        <taxon>Varunaivibrio</taxon>
    </lineage>
</organism>
<feature type="domain" description="Cytochrome b561 bacterial/Ni-hydrogenase" evidence="7">
    <location>
        <begin position="11"/>
        <end position="187"/>
    </location>
</feature>
<dbReference type="PANTHER" id="PTHR30485">
    <property type="entry name" value="NI/FE-HYDROGENASE 1 B-TYPE CYTOCHROME SUBUNIT"/>
    <property type="match status" value="1"/>
</dbReference>
<keyword evidence="2" id="KW-1003">Cell membrane</keyword>
<feature type="transmembrane region" description="Helical" evidence="6">
    <location>
        <begin position="105"/>
        <end position="126"/>
    </location>
</feature>
<evidence type="ECO:0000256" key="1">
    <source>
        <dbReference type="ARBA" id="ARBA00004651"/>
    </source>
</evidence>
<dbReference type="AlphaFoldDB" id="A0A4R3JG14"/>
<feature type="transmembrane region" description="Helical" evidence="6">
    <location>
        <begin position="153"/>
        <end position="175"/>
    </location>
</feature>
<dbReference type="RefSeq" id="WP_132938602.1">
    <property type="nucleotide sequence ID" value="NZ_CP119676.1"/>
</dbReference>
<evidence type="ECO:0000256" key="5">
    <source>
        <dbReference type="ARBA" id="ARBA00023136"/>
    </source>
</evidence>
<evidence type="ECO:0000256" key="6">
    <source>
        <dbReference type="SAM" id="Phobius"/>
    </source>
</evidence>
<gene>
    <name evidence="8" type="ORF">EDD55_103263</name>
</gene>
<keyword evidence="4 6" id="KW-1133">Transmembrane helix</keyword>
<dbReference type="GO" id="GO:0022904">
    <property type="term" value="P:respiratory electron transport chain"/>
    <property type="evidence" value="ECO:0007669"/>
    <property type="project" value="InterPro"/>
</dbReference>
<sequence>MTTHHQRRIKVWDLPVRLFHWTLVASVAIGFITGYIAPEWWMGVHIWAGYITVVLVVFRLVWGIYGSEFSRIETFTFSPREIWAHMRELVFLRPSHYVGHNPSGALMVFTLIFILAGISLSGLTLLGGEENQGALAGVVGYGAGDIARTVHNVLVYTLLGLVVLHIAGVVLEIRLTGEDLVRAMITGWKALPAGVIPPKARAPRIGAAATVLGAFVLAGGGALWGLSKIPPSGLSKLAANSAYQGNCADCHQLYHPSLLPASSWRALMGNLGNHFGEDASLAPADQVEITRYLSANSADAWDTEAANRFRKVNPRHPWQITATPYWVWKHKNIPPAVFARKSIGAKGHCAACHRDDASGRFDDQKINIPKE</sequence>
<evidence type="ECO:0000256" key="4">
    <source>
        <dbReference type="ARBA" id="ARBA00022989"/>
    </source>
</evidence>
<feature type="transmembrane region" description="Helical" evidence="6">
    <location>
        <begin position="21"/>
        <end position="38"/>
    </location>
</feature>
<protein>
    <submittedName>
        <fullName evidence="8">Cytochrome b</fullName>
    </submittedName>
</protein>
<dbReference type="InterPro" id="IPR011577">
    <property type="entry name" value="Cyt_b561_bac/Ni-Hgenase"/>
</dbReference>
<dbReference type="EMBL" id="SLZW01000003">
    <property type="protein sequence ID" value="TCS63640.1"/>
    <property type="molecule type" value="Genomic_DNA"/>
</dbReference>